<sequence>MGYESEMDCRTCVDKYHESLALLDVGHSDSSEEAMNALMNAVGGWSPSVIIPRRVVYDVGKKMDGVRQQYDFGSKLPDELIVQILSMLPAKSLLRCRLVCKSWLNLINSTEFKLMHLHNFNQLNPRCFVRRLLVVAEECYDVHLDDEAFTFDDSTQIELPLLLVSTCVLGLSDVAMALFASLMMITLSKACDHPWNPSIRRKLTIPLPMVWYDKMSDDYKVVSLAYDECSSTTRPQVVLYYSFSPILILKYSCNLNHLLLLLSQVKVYTVKTGIWRKVVIFNGSVHWIAWDPTPGVSYHSIGSHYSIMTFDITTELFGEIQLPEFSADGLLMVSYLENLWLSFVLPV</sequence>
<dbReference type="InterPro" id="IPR050796">
    <property type="entry name" value="SCF_F-box_component"/>
</dbReference>
<dbReference type="AlphaFoldDB" id="A0AA38TD99"/>
<evidence type="ECO:0000259" key="1">
    <source>
        <dbReference type="PROSITE" id="PS50181"/>
    </source>
</evidence>
<dbReference type="InterPro" id="IPR036047">
    <property type="entry name" value="F-box-like_dom_sf"/>
</dbReference>
<gene>
    <name evidence="2" type="ORF">OSB04_013423</name>
</gene>
<dbReference type="SMART" id="SM00256">
    <property type="entry name" value="FBOX"/>
    <property type="match status" value="1"/>
</dbReference>
<keyword evidence="3" id="KW-1185">Reference proteome</keyword>
<dbReference type="Gene3D" id="1.20.1280.50">
    <property type="match status" value="1"/>
</dbReference>
<organism evidence="2 3">
    <name type="scientific">Centaurea solstitialis</name>
    <name type="common">yellow star-thistle</name>
    <dbReference type="NCBI Taxonomy" id="347529"/>
    <lineage>
        <taxon>Eukaryota</taxon>
        <taxon>Viridiplantae</taxon>
        <taxon>Streptophyta</taxon>
        <taxon>Embryophyta</taxon>
        <taxon>Tracheophyta</taxon>
        <taxon>Spermatophyta</taxon>
        <taxon>Magnoliopsida</taxon>
        <taxon>eudicotyledons</taxon>
        <taxon>Gunneridae</taxon>
        <taxon>Pentapetalae</taxon>
        <taxon>asterids</taxon>
        <taxon>campanulids</taxon>
        <taxon>Asterales</taxon>
        <taxon>Asteraceae</taxon>
        <taxon>Carduoideae</taxon>
        <taxon>Cardueae</taxon>
        <taxon>Centaureinae</taxon>
        <taxon>Centaurea</taxon>
    </lineage>
</organism>
<dbReference type="InterPro" id="IPR001810">
    <property type="entry name" value="F-box_dom"/>
</dbReference>
<name>A0AA38TD99_9ASTR</name>
<dbReference type="PROSITE" id="PS50181">
    <property type="entry name" value="FBOX"/>
    <property type="match status" value="1"/>
</dbReference>
<protein>
    <recommendedName>
        <fullName evidence="1">F-box domain-containing protein</fullName>
    </recommendedName>
</protein>
<evidence type="ECO:0000313" key="2">
    <source>
        <dbReference type="EMBL" id="KAJ9558809.1"/>
    </source>
</evidence>
<dbReference type="PANTHER" id="PTHR31672:SF13">
    <property type="entry name" value="F-BOX PROTEIN CPR30-LIKE"/>
    <property type="match status" value="1"/>
</dbReference>
<dbReference type="PANTHER" id="PTHR31672">
    <property type="entry name" value="BNACNNG10540D PROTEIN"/>
    <property type="match status" value="1"/>
</dbReference>
<dbReference type="Pfam" id="PF12937">
    <property type="entry name" value="F-box-like"/>
    <property type="match status" value="1"/>
</dbReference>
<dbReference type="Proteomes" id="UP001172457">
    <property type="component" value="Chromosome 3"/>
</dbReference>
<comment type="caution">
    <text evidence="2">The sequence shown here is derived from an EMBL/GenBank/DDBJ whole genome shotgun (WGS) entry which is preliminary data.</text>
</comment>
<reference evidence="2" key="1">
    <citation type="submission" date="2023-03" db="EMBL/GenBank/DDBJ databases">
        <title>Chromosome-scale reference genome and RAD-based genetic map of yellow starthistle (Centaurea solstitialis) reveal putative structural variation and QTLs associated with invader traits.</title>
        <authorList>
            <person name="Reatini B."/>
            <person name="Cang F.A."/>
            <person name="Jiang Q."/>
            <person name="Mckibben M.T.W."/>
            <person name="Barker M.S."/>
            <person name="Rieseberg L.H."/>
            <person name="Dlugosch K.M."/>
        </authorList>
    </citation>
    <scope>NUCLEOTIDE SEQUENCE</scope>
    <source>
        <strain evidence="2">CAN-66</strain>
        <tissue evidence="2">Leaf</tissue>
    </source>
</reference>
<dbReference type="EMBL" id="JARYMX010000003">
    <property type="protein sequence ID" value="KAJ9558809.1"/>
    <property type="molecule type" value="Genomic_DNA"/>
</dbReference>
<feature type="domain" description="F-box" evidence="1">
    <location>
        <begin position="70"/>
        <end position="115"/>
    </location>
</feature>
<proteinExistence type="predicted"/>
<dbReference type="SUPFAM" id="SSF81383">
    <property type="entry name" value="F-box domain"/>
    <property type="match status" value="1"/>
</dbReference>
<evidence type="ECO:0000313" key="3">
    <source>
        <dbReference type="Proteomes" id="UP001172457"/>
    </source>
</evidence>
<dbReference type="CDD" id="cd22157">
    <property type="entry name" value="F-box_AtFBW1-like"/>
    <property type="match status" value="1"/>
</dbReference>
<accession>A0AA38TD99</accession>